<accession>A0ABT1TBY9</accession>
<dbReference type="Gene3D" id="3.40.50.150">
    <property type="entry name" value="Vaccinia Virus protein VP39"/>
    <property type="match status" value="1"/>
</dbReference>
<proteinExistence type="predicted"/>
<dbReference type="SUPFAM" id="SSF53335">
    <property type="entry name" value="S-adenosyl-L-methionine-dependent methyltransferases"/>
    <property type="match status" value="1"/>
</dbReference>
<dbReference type="Pfam" id="PF13489">
    <property type="entry name" value="Methyltransf_23"/>
    <property type="match status" value="1"/>
</dbReference>
<evidence type="ECO:0000313" key="2">
    <source>
        <dbReference type="Proteomes" id="UP001524499"/>
    </source>
</evidence>
<keyword evidence="1" id="KW-0489">Methyltransferase</keyword>
<keyword evidence="1" id="KW-0808">Transferase</keyword>
<keyword evidence="2" id="KW-1185">Reference proteome</keyword>
<organism evidence="1 2">
    <name type="scientific">Methylomonas subterranea</name>
    <dbReference type="NCBI Taxonomy" id="2952225"/>
    <lineage>
        <taxon>Bacteria</taxon>
        <taxon>Pseudomonadati</taxon>
        <taxon>Pseudomonadota</taxon>
        <taxon>Gammaproteobacteria</taxon>
        <taxon>Methylococcales</taxon>
        <taxon>Methylococcaceae</taxon>
        <taxon>Methylomonas</taxon>
    </lineage>
</organism>
<evidence type="ECO:0000313" key="1">
    <source>
        <dbReference type="EMBL" id="MCQ8102973.1"/>
    </source>
</evidence>
<dbReference type="Proteomes" id="UP001524499">
    <property type="component" value="Unassembled WGS sequence"/>
</dbReference>
<gene>
    <name evidence="1" type="ORF">NP590_02545</name>
</gene>
<sequence>MLEKYRDYKLKDFKKLLVRKLKLPLYLGSQHDCPTCGAHLKKFKPMWKSFPRKLKEHGFVYPLEQFETLNWDAFLCPSCDCSDRERLYALYIRDWLAKPAKNRVIIDFAPSLAISSWLRTEKSISYKSADLYRPNVDDKVDITDMPKYEDNSVDAFICSHVLEHITNDRAAMKELYRILKPDGFGIVMVPLIVGVDETNEDSSVDSDALRWKYFAQCDHVRLYGKADFINRLRDVGFNVEILDKNYFGVDKFHRYGIGDNAVLYVVRKSAAL</sequence>
<dbReference type="GO" id="GO:0008168">
    <property type="term" value="F:methyltransferase activity"/>
    <property type="evidence" value="ECO:0007669"/>
    <property type="project" value="UniProtKB-KW"/>
</dbReference>
<dbReference type="EMBL" id="JANIBJ010000003">
    <property type="protein sequence ID" value="MCQ8102973.1"/>
    <property type="molecule type" value="Genomic_DNA"/>
</dbReference>
<dbReference type="GO" id="GO:0032259">
    <property type="term" value="P:methylation"/>
    <property type="evidence" value="ECO:0007669"/>
    <property type="project" value="UniProtKB-KW"/>
</dbReference>
<comment type="caution">
    <text evidence="1">The sequence shown here is derived from an EMBL/GenBank/DDBJ whole genome shotgun (WGS) entry which is preliminary data.</text>
</comment>
<dbReference type="RefSeq" id="WP_256600615.1">
    <property type="nucleotide sequence ID" value="NZ_JANIBJ010000003.1"/>
</dbReference>
<dbReference type="InterPro" id="IPR029063">
    <property type="entry name" value="SAM-dependent_MTases_sf"/>
</dbReference>
<protein>
    <submittedName>
        <fullName evidence="1">Class I SAM-dependent methyltransferase</fullName>
    </submittedName>
</protein>
<name>A0ABT1TBY9_9GAMM</name>
<dbReference type="CDD" id="cd02440">
    <property type="entry name" value="AdoMet_MTases"/>
    <property type="match status" value="1"/>
</dbReference>
<reference evidence="1 2" key="1">
    <citation type="submission" date="2022-07" db="EMBL/GenBank/DDBJ databases">
        <title>Methylomonas rivi sp. nov., Methylomonas rosea sp. nov., Methylomonas aureus sp. nov. and Methylomonas subterranea sp. nov., four novel methanotrophs isolated from a freshwater creek and the deep terrestrial subsurface.</title>
        <authorList>
            <person name="Abin C."/>
            <person name="Sankaranarayanan K."/>
            <person name="Garner C."/>
            <person name="Sindelar R."/>
            <person name="Kotary K."/>
            <person name="Garner R."/>
            <person name="Barclay S."/>
            <person name="Lawson P."/>
            <person name="Krumholz L."/>
        </authorList>
    </citation>
    <scope>NUCLEOTIDE SEQUENCE [LARGE SCALE GENOMIC DNA]</scope>
    <source>
        <strain evidence="1 2">SURF-2</strain>
    </source>
</reference>